<protein>
    <submittedName>
        <fullName evidence="2">Uncharacterized protein</fullName>
    </submittedName>
</protein>
<name>A0A1D1ZRY4_AUXPR</name>
<proteinExistence type="predicted"/>
<feature type="non-terminal residue" evidence="2">
    <location>
        <position position="1"/>
    </location>
</feature>
<evidence type="ECO:0000256" key="1">
    <source>
        <dbReference type="SAM" id="MobiDB-lite"/>
    </source>
</evidence>
<dbReference type="AlphaFoldDB" id="A0A1D1ZRY4"/>
<feature type="non-terminal residue" evidence="2">
    <location>
        <position position="282"/>
    </location>
</feature>
<accession>A0A1D1ZRY4</accession>
<dbReference type="EMBL" id="GDKF01009159">
    <property type="protein sequence ID" value="JAT69463.1"/>
    <property type="molecule type" value="Transcribed_RNA"/>
</dbReference>
<sequence length="282" mass="28264">AAAAAAAARAASASCAVACAVAALTRGGVPVDCPVAGPQAAGGGARGGVREGVVLRSPAEDAAQPSFPCTVAFSRGRERHVSLRIEPWSPLLAGEGARDGHPAPTTGGPTEPSQNLTSSPPPVDPPTTVVLAELVDGSWVAIATAPLAGAEPRRDARHARWLHLRVRPPRGGLLAAARDAGGAPAPADLRAALAAGHWTLAFRDEAAAAAALDLLSGHAPPGSRSHPRTPLPMHAPLPCAAAPLTLASVVTELSADRGSLSSPPSAAGVVWPARHWYQGPAQ</sequence>
<feature type="compositionally biased region" description="Polar residues" evidence="1">
    <location>
        <begin position="107"/>
        <end position="116"/>
    </location>
</feature>
<organism evidence="2">
    <name type="scientific">Auxenochlorella protothecoides</name>
    <name type="common">Green microalga</name>
    <name type="synonym">Chlorella protothecoides</name>
    <dbReference type="NCBI Taxonomy" id="3075"/>
    <lineage>
        <taxon>Eukaryota</taxon>
        <taxon>Viridiplantae</taxon>
        <taxon>Chlorophyta</taxon>
        <taxon>core chlorophytes</taxon>
        <taxon>Trebouxiophyceae</taxon>
        <taxon>Chlorellales</taxon>
        <taxon>Chlorellaceae</taxon>
        <taxon>Auxenochlorella</taxon>
    </lineage>
</organism>
<gene>
    <name evidence="2" type="ORF">g.39442</name>
</gene>
<reference evidence="2" key="1">
    <citation type="submission" date="2015-08" db="EMBL/GenBank/DDBJ databases">
        <authorList>
            <person name="Babu N.S."/>
            <person name="Beckwith C.J."/>
            <person name="Beseler K.G."/>
            <person name="Brison A."/>
            <person name="Carone J.V."/>
            <person name="Caskin T.P."/>
            <person name="Diamond M."/>
            <person name="Durham M.E."/>
            <person name="Foxe J.M."/>
            <person name="Go M."/>
            <person name="Henderson B.A."/>
            <person name="Jones I.B."/>
            <person name="McGettigan J.A."/>
            <person name="Micheletti S.J."/>
            <person name="Nasrallah M.E."/>
            <person name="Ortiz D."/>
            <person name="Piller C.R."/>
            <person name="Privatt S.R."/>
            <person name="Schneider S.L."/>
            <person name="Sharp S."/>
            <person name="Smith T.C."/>
            <person name="Stanton J.D."/>
            <person name="Ullery H.E."/>
            <person name="Wilson R.J."/>
            <person name="Serrano M.G."/>
            <person name="Buck G."/>
            <person name="Lee V."/>
            <person name="Wang Y."/>
            <person name="Carvalho R."/>
            <person name="Voegtly L."/>
            <person name="Shi R."/>
            <person name="Duckworth R."/>
            <person name="Johnson A."/>
            <person name="Loviza R."/>
            <person name="Walstead R."/>
            <person name="Shah Z."/>
            <person name="Kiflezghi M."/>
            <person name="Wade K."/>
            <person name="Ball S.L."/>
            <person name="Bradley K.W."/>
            <person name="Asai D.J."/>
            <person name="Bowman C.A."/>
            <person name="Russell D.A."/>
            <person name="Pope W.H."/>
            <person name="Jacobs-Sera D."/>
            <person name="Hendrix R.W."/>
            <person name="Hatfull G.F."/>
        </authorList>
    </citation>
    <scope>NUCLEOTIDE SEQUENCE</scope>
</reference>
<evidence type="ECO:0000313" key="2">
    <source>
        <dbReference type="EMBL" id="JAT69463.1"/>
    </source>
</evidence>
<feature type="region of interest" description="Disordered" evidence="1">
    <location>
        <begin position="91"/>
        <end position="124"/>
    </location>
</feature>